<dbReference type="SMART" id="SM00354">
    <property type="entry name" value="HTH_LACI"/>
    <property type="match status" value="1"/>
</dbReference>
<dbReference type="PROSITE" id="PS50932">
    <property type="entry name" value="HTH_LACI_2"/>
    <property type="match status" value="1"/>
</dbReference>
<dbReference type="SUPFAM" id="SSF53822">
    <property type="entry name" value="Periplasmic binding protein-like I"/>
    <property type="match status" value="1"/>
</dbReference>
<gene>
    <name evidence="6" type="ORF">IW256_007014</name>
</gene>
<keyword evidence="3" id="KW-0804">Transcription</keyword>
<dbReference type="CDD" id="cd01392">
    <property type="entry name" value="HTH_LacI"/>
    <property type="match status" value="1"/>
</dbReference>
<evidence type="ECO:0000256" key="3">
    <source>
        <dbReference type="ARBA" id="ARBA00023163"/>
    </source>
</evidence>
<evidence type="ECO:0000259" key="5">
    <source>
        <dbReference type="PROSITE" id="PS50932"/>
    </source>
</evidence>
<evidence type="ECO:0000256" key="1">
    <source>
        <dbReference type="ARBA" id="ARBA00023015"/>
    </source>
</evidence>
<name>A0A931GRI9_9ACTN</name>
<sequence length="365" mass="38726">MRTSDGDSGRPSRPTLALIAAEAGVSTATVSKVLNGRTDVAPATRERVEALLRTHNYPGPGGGTRRTRRSGLIDLVLAGLDSPWAVEILRGVEAECAEHGTGVVVSLVRDDDACPPSWQNLPALHHSDGVILVTSRMTARQRDQLERAGVGLVLVDPVNLPAADIPSVGATNWAGGLAATEHLIELGHRRVAVIGGPADMLCTQARVDGYRTALEQAGIEVDRELVRYGDFHHESGFARTRELLELPDPPTAIFAGSDQQAMGAYQAARLAGLRVPDDLSVVGFDDLPTCEWLSPPLTTVRQPLEEMGRVAARTLLQLLDGRPPLTPRVELATDLRVRASTAPPPAAVPPPAAAPSAASHPPEDR</sequence>
<dbReference type="GO" id="GO:0003700">
    <property type="term" value="F:DNA-binding transcription factor activity"/>
    <property type="evidence" value="ECO:0007669"/>
    <property type="project" value="TreeGrafter"/>
</dbReference>
<feature type="compositionally biased region" description="Low complexity" evidence="4">
    <location>
        <begin position="354"/>
        <end position="365"/>
    </location>
</feature>
<keyword evidence="7" id="KW-1185">Reference proteome</keyword>
<evidence type="ECO:0000256" key="4">
    <source>
        <dbReference type="SAM" id="MobiDB-lite"/>
    </source>
</evidence>
<dbReference type="PANTHER" id="PTHR30146">
    <property type="entry name" value="LACI-RELATED TRANSCRIPTIONAL REPRESSOR"/>
    <property type="match status" value="1"/>
</dbReference>
<feature type="region of interest" description="Disordered" evidence="4">
    <location>
        <begin position="338"/>
        <end position="365"/>
    </location>
</feature>
<evidence type="ECO:0000256" key="2">
    <source>
        <dbReference type="ARBA" id="ARBA00023125"/>
    </source>
</evidence>
<dbReference type="AlphaFoldDB" id="A0A931GRI9"/>
<dbReference type="Pfam" id="PF00356">
    <property type="entry name" value="LacI"/>
    <property type="match status" value="1"/>
</dbReference>
<evidence type="ECO:0000313" key="6">
    <source>
        <dbReference type="EMBL" id="MBG6092901.1"/>
    </source>
</evidence>
<dbReference type="Pfam" id="PF13377">
    <property type="entry name" value="Peripla_BP_3"/>
    <property type="match status" value="1"/>
</dbReference>
<dbReference type="Gene3D" id="3.40.50.2300">
    <property type="match status" value="2"/>
</dbReference>
<reference evidence="6" key="1">
    <citation type="submission" date="2020-11" db="EMBL/GenBank/DDBJ databases">
        <title>Sequencing the genomes of 1000 actinobacteria strains.</title>
        <authorList>
            <person name="Klenk H.-P."/>
        </authorList>
    </citation>
    <scope>NUCLEOTIDE SEQUENCE</scope>
    <source>
        <strain evidence="6">DSM 43175</strain>
    </source>
</reference>
<dbReference type="RefSeq" id="WP_197015024.1">
    <property type="nucleotide sequence ID" value="NZ_BAABES010000023.1"/>
</dbReference>
<keyword evidence="1" id="KW-0805">Transcription regulation</keyword>
<dbReference type="PANTHER" id="PTHR30146:SF153">
    <property type="entry name" value="LACTOSE OPERON REPRESSOR"/>
    <property type="match status" value="1"/>
</dbReference>
<proteinExistence type="predicted"/>
<dbReference type="GO" id="GO:0000976">
    <property type="term" value="F:transcription cis-regulatory region binding"/>
    <property type="evidence" value="ECO:0007669"/>
    <property type="project" value="TreeGrafter"/>
</dbReference>
<dbReference type="EMBL" id="JADOUA010000001">
    <property type="protein sequence ID" value="MBG6092901.1"/>
    <property type="molecule type" value="Genomic_DNA"/>
</dbReference>
<evidence type="ECO:0000313" key="7">
    <source>
        <dbReference type="Proteomes" id="UP000614047"/>
    </source>
</evidence>
<keyword evidence="2" id="KW-0238">DNA-binding</keyword>
<dbReference type="InterPro" id="IPR028082">
    <property type="entry name" value="Peripla_BP_I"/>
</dbReference>
<organism evidence="6 7">
    <name type="scientific">Actinomadura viridis</name>
    <dbReference type="NCBI Taxonomy" id="58110"/>
    <lineage>
        <taxon>Bacteria</taxon>
        <taxon>Bacillati</taxon>
        <taxon>Actinomycetota</taxon>
        <taxon>Actinomycetes</taxon>
        <taxon>Streptosporangiales</taxon>
        <taxon>Thermomonosporaceae</taxon>
        <taxon>Actinomadura</taxon>
    </lineage>
</organism>
<feature type="compositionally biased region" description="Pro residues" evidence="4">
    <location>
        <begin position="342"/>
        <end position="353"/>
    </location>
</feature>
<feature type="domain" description="HTH lacI-type" evidence="5">
    <location>
        <begin position="14"/>
        <end position="69"/>
    </location>
</feature>
<dbReference type="Proteomes" id="UP000614047">
    <property type="component" value="Unassembled WGS sequence"/>
</dbReference>
<dbReference type="InterPro" id="IPR046335">
    <property type="entry name" value="LacI/GalR-like_sensor"/>
</dbReference>
<dbReference type="InterPro" id="IPR000843">
    <property type="entry name" value="HTH_LacI"/>
</dbReference>
<dbReference type="SUPFAM" id="SSF47413">
    <property type="entry name" value="lambda repressor-like DNA-binding domains"/>
    <property type="match status" value="1"/>
</dbReference>
<accession>A0A931GRI9</accession>
<dbReference type="InterPro" id="IPR010982">
    <property type="entry name" value="Lambda_DNA-bd_dom_sf"/>
</dbReference>
<dbReference type="Gene3D" id="1.10.260.40">
    <property type="entry name" value="lambda repressor-like DNA-binding domains"/>
    <property type="match status" value="1"/>
</dbReference>
<dbReference type="CDD" id="cd06296">
    <property type="entry name" value="PBP1_CatR-like"/>
    <property type="match status" value="1"/>
</dbReference>
<comment type="caution">
    <text evidence="6">The sequence shown here is derived from an EMBL/GenBank/DDBJ whole genome shotgun (WGS) entry which is preliminary data.</text>
</comment>
<protein>
    <submittedName>
        <fullName evidence="6">LacI family transcriptional regulator</fullName>
    </submittedName>
</protein>